<organism evidence="1 2">
    <name type="scientific">Roseiarcus fermentans</name>
    <dbReference type="NCBI Taxonomy" id="1473586"/>
    <lineage>
        <taxon>Bacteria</taxon>
        <taxon>Pseudomonadati</taxon>
        <taxon>Pseudomonadota</taxon>
        <taxon>Alphaproteobacteria</taxon>
        <taxon>Hyphomicrobiales</taxon>
        <taxon>Roseiarcaceae</taxon>
        <taxon>Roseiarcus</taxon>
    </lineage>
</organism>
<dbReference type="OrthoDB" id="8521102at2"/>
<dbReference type="EMBL" id="QNRK01000034">
    <property type="protein sequence ID" value="RBP05700.1"/>
    <property type="molecule type" value="Genomic_DNA"/>
</dbReference>
<accession>A0A366EVG9</accession>
<keyword evidence="2" id="KW-1185">Reference proteome</keyword>
<evidence type="ECO:0008006" key="3">
    <source>
        <dbReference type="Google" id="ProtNLM"/>
    </source>
</evidence>
<sequence>MSFHEDMFALLKTDDWQACHRRIDEEPGDTRESRVAIAGWRSSILRGQGRYDEALRAIDASKDDVFTQCGYLFDRARILQCMGKTADAIETLRQAPFGSEIDAFPALTYEAIFLYCYLLKQAGREPPPNLLAALPDDFGTHLFGRMREKADLLPPEPDSPAPA</sequence>
<protein>
    <recommendedName>
        <fullName evidence="3">Tetratricopeptide repeat protein</fullName>
    </recommendedName>
</protein>
<dbReference type="RefSeq" id="WP_113891847.1">
    <property type="nucleotide sequence ID" value="NZ_QNRK01000034.1"/>
</dbReference>
<name>A0A366EVG9_9HYPH</name>
<dbReference type="SUPFAM" id="SSF48452">
    <property type="entry name" value="TPR-like"/>
    <property type="match status" value="1"/>
</dbReference>
<comment type="caution">
    <text evidence="1">The sequence shown here is derived from an EMBL/GenBank/DDBJ whole genome shotgun (WGS) entry which is preliminary data.</text>
</comment>
<reference evidence="1 2" key="1">
    <citation type="submission" date="2018-06" db="EMBL/GenBank/DDBJ databases">
        <title>Genomic Encyclopedia of Type Strains, Phase IV (KMG-IV): sequencing the most valuable type-strain genomes for metagenomic binning, comparative biology and taxonomic classification.</title>
        <authorList>
            <person name="Goeker M."/>
        </authorList>
    </citation>
    <scope>NUCLEOTIDE SEQUENCE [LARGE SCALE GENOMIC DNA]</scope>
    <source>
        <strain evidence="1 2">DSM 24875</strain>
    </source>
</reference>
<evidence type="ECO:0000313" key="2">
    <source>
        <dbReference type="Proteomes" id="UP000253529"/>
    </source>
</evidence>
<evidence type="ECO:0000313" key="1">
    <source>
        <dbReference type="EMBL" id="RBP05700.1"/>
    </source>
</evidence>
<dbReference type="InterPro" id="IPR011990">
    <property type="entry name" value="TPR-like_helical_dom_sf"/>
</dbReference>
<dbReference type="Proteomes" id="UP000253529">
    <property type="component" value="Unassembled WGS sequence"/>
</dbReference>
<proteinExistence type="predicted"/>
<gene>
    <name evidence="1" type="ORF">DFR50_13463</name>
</gene>
<dbReference type="AlphaFoldDB" id="A0A366EVG9"/>